<dbReference type="NCBIfam" id="TIGR02623">
    <property type="entry name" value="G1P_cyt_trans"/>
    <property type="match status" value="1"/>
</dbReference>
<evidence type="ECO:0000313" key="3">
    <source>
        <dbReference type="EMBL" id="VFJ59356.1"/>
    </source>
</evidence>
<dbReference type="GO" id="GO:0009243">
    <property type="term" value="P:O antigen biosynthetic process"/>
    <property type="evidence" value="ECO:0007669"/>
    <property type="project" value="InterPro"/>
</dbReference>
<sequence>MKVVILAGGLGTRLAEETEIRPKPMVEIGERPILWHIMKLYASHGINEFIVCLGYKGYMIKEFFFNYIPHHSDITIDLASGRTKVHNNRSESWTITLVDTGIDSGTGGRLRRVREHVGEDTFLMTYGDGLGSIDITASIAFHKQHGLLATVSAVRPPGRFGVLQVDGQARVTGFQEKPEGDSSWINGGFFVLSPRVMDYIDDDRTSWEQESMVRLVRDGQLAAYHHGGFWRPMDTLRDKHYLQNLWNKGDPPWKKCP</sequence>
<accession>A0A450SUM8</accession>
<dbReference type="PANTHER" id="PTHR47183:SF1">
    <property type="entry name" value="GLUCOSE-1-PHOSPHATE CYTIDYLYLTRANSFERASE"/>
    <property type="match status" value="1"/>
</dbReference>
<feature type="domain" description="Nucleotidyl transferase" evidence="1">
    <location>
        <begin position="2"/>
        <end position="212"/>
    </location>
</feature>
<dbReference type="EMBL" id="CAADFL010000014">
    <property type="protein sequence ID" value="VFK06312.1"/>
    <property type="molecule type" value="Genomic_DNA"/>
</dbReference>
<protein>
    <submittedName>
        <fullName evidence="2">Glucose-1-phosphate cytidylyltransferase</fullName>
    </submittedName>
</protein>
<dbReference type="PANTHER" id="PTHR47183">
    <property type="entry name" value="GLUCOSE-1-PHOSPHATE CYTIDYLYLTRANSFERASE-RELATED"/>
    <property type="match status" value="1"/>
</dbReference>
<reference evidence="2" key="1">
    <citation type="submission" date="2019-02" db="EMBL/GenBank/DDBJ databases">
        <authorList>
            <person name="Gruber-Vodicka R. H."/>
            <person name="Seah K. B. B."/>
        </authorList>
    </citation>
    <scope>NUCLEOTIDE SEQUENCE</scope>
    <source>
        <strain evidence="3">BECK_BZ163</strain>
        <strain evidence="4">BECK_BZ164</strain>
        <strain evidence="2">BECK_BZ165</strain>
    </source>
</reference>
<dbReference type="EMBL" id="CAADFA010000207">
    <property type="protein sequence ID" value="VFJ57713.1"/>
    <property type="molecule type" value="Genomic_DNA"/>
</dbReference>
<organism evidence="2">
    <name type="scientific">Candidatus Kentrum sp. FM</name>
    <dbReference type="NCBI Taxonomy" id="2126340"/>
    <lineage>
        <taxon>Bacteria</taxon>
        <taxon>Pseudomonadati</taxon>
        <taxon>Pseudomonadota</taxon>
        <taxon>Gammaproteobacteria</taxon>
        <taxon>Candidatus Kentrum</taxon>
    </lineage>
</organism>
<dbReference type="InterPro" id="IPR046981">
    <property type="entry name" value="G1P_cyt_trans"/>
</dbReference>
<dbReference type="AlphaFoldDB" id="A0A450SUM8"/>
<name>A0A450SUM8_9GAMM</name>
<dbReference type="Pfam" id="PF00483">
    <property type="entry name" value="NTP_transferase"/>
    <property type="match status" value="1"/>
</dbReference>
<keyword evidence="2" id="KW-0808">Transferase</keyword>
<proteinExistence type="predicted"/>
<evidence type="ECO:0000313" key="2">
    <source>
        <dbReference type="EMBL" id="VFJ57713.1"/>
    </source>
</evidence>
<evidence type="ECO:0000313" key="4">
    <source>
        <dbReference type="EMBL" id="VFK06312.1"/>
    </source>
</evidence>
<dbReference type="SUPFAM" id="SSF53448">
    <property type="entry name" value="Nucleotide-diphospho-sugar transferases"/>
    <property type="match status" value="1"/>
</dbReference>
<keyword evidence="2" id="KW-0548">Nucleotidyltransferase</keyword>
<dbReference type="InterPro" id="IPR005835">
    <property type="entry name" value="NTP_transferase_dom"/>
</dbReference>
<dbReference type="InterPro" id="IPR029044">
    <property type="entry name" value="Nucleotide-diphossugar_trans"/>
</dbReference>
<evidence type="ECO:0000259" key="1">
    <source>
        <dbReference type="Pfam" id="PF00483"/>
    </source>
</evidence>
<dbReference type="GO" id="GO:0047343">
    <property type="term" value="F:glucose-1-phosphate cytidylyltransferase activity"/>
    <property type="evidence" value="ECO:0007669"/>
    <property type="project" value="InterPro"/>
</dbReference>
<dbReference type="CDD" id="cd02524">
    <property type="entry name" value="G1P_cytidylyltransferase"/>
    <property type="match status" value="1"/>
</dbReference>
<dbReference type="EMBL" id="CAADEZ010000235">
    <property type="protein sequence ID" value="VFJ59356.1"/>
    <property type="molecule type" value="Genomic_DNA"/>
</dbReference>
<gene>
    <name evidence="3" type="ORF">BECKFM1743A_GA0114220_102355</name>
    <name evidence="4" type="ORF">BECKFM1743B_GA0114221_100141</name>
    <name evidence="2" type="ORF">BECKFM1743C_GA0114222_102071</name>
</gene>
<dbReference type="InterPro" id="IPR013446">
    <property type="entry name" value="G1P_cyt_trans-like"/>
</dbReference>
<dbReference type="Gene3D" id="3.90.550.10">
    <property type="entry name" value="Spore Coat Polysaccharide Biosynthesis Protein SpsA, Chain A"/>
    <property type="match status" value="1"/>
</dbReference>